<accession>A0A4R7V6B1</accession>
<dbReference type="SUPFAM" id="SSF52540">
    <property type="entry name" value="P-loop containing nucleoside triphosphate hydrolases"/>
    <property type="match status" value="1"/>
</dbReference>
<name>A0A4R7V6B1_9PSEU</name>
<keyword evidence="2" id="KW-0805">Transcription regulation</keyword>
<evidence type="ECO:0000259" key="6">
    <source>
        <dbReference type="PROSITE" id="PS51755"/>
    </source>
</evidence>
<dbReference type="Gene3D" id="1.10.10.10">
    <property type="entry name" value="Winged helix-like DNA-binding domain superfamily/Winged helix DNA-binding domain"/>
    <property type="match status" value="1"/>
</dbReference>
<dbReference type="GO" id="GO:0006355">
    <property type="term" value="P:regulation of DNA-templated transcription"/>
    <property type="evidence" value="ECO:0007669"/>
    <property type="project" value="InterPro"/>
</dbReference>
<comment type="caution">
    <text evidence="7">The sequence shown here is derived from an EMBL/GenBank/DDBJ whole genome shotgun (WGS) entry which is preliminary data.</text>
</comment>
<evidence type="ECO:0000256" key="4">
    <source>
        <dbReference type="ARBA" id="ARBA00023163"/>
    </source>
</evidence>
<dbReference type="PANTHER" id="PTHR35807:SF1">
    <property type="entry name" value="TRANSCRIPTIONAL REGULATOR REDD"/>
    <property type="match status" value="1"/>
</dbReference>
<dbReference type="Pfam" id="PF13424">
    <property type="entry name" value="TPR_12"/>
    <property type="match status" value="1"/>
</dbReference>
<sequence>MGDTGRMALDFRILGPVEATVDGTPVSVTGQPLTLLGGLLVHANTTVSIGRIEQWLWDSDDTAPKRAKNAIQTYVMRLRRAFGDDRVVRTVAGGYRVDADESSLDLLRFESLVARGDARSLTEAVELWRGPALAGVTSDALERDEVPRLVEQHLDAWERLVDTLLAKGETPVGELRRLTAAHPLRERFWEQLVLALHRSGRQADALAAYRRAAAVLAEETGLDPGPALRALQERVLAGDVLVSPTAAPATDGRVVPHQLPNDVVGFTGRVAELAALPTDPGLVVVEGTAGVGKTSLVVHLAHRVADAFPDGQVYLNLRGYGPGEPRERHSSLDLLLQSVGLRPDQLPADVGARESLWRSRTTGRRMIVVLDNARSTTQVRPLLPGPGSLVLVTSRTELRGLVAREGARRLTLTRMARDDARALLAEAVGEERVGADPAGADEFLARCAHLPLAIRVLGERASRFGSMPLSRFLSEFLPAGLSGFDLSDDDETDLRAVFAPSYEALCESAALLFRLLGGHPGPDFGVGVACGLLGESAERARFLLGELVRAHLLEQLEPHRYQFHDLLREYAAELLGDEGATAALDWYTGAALAAFQLFYPHSNLAGIDIEPTVELGDSQAATEWFEREWGNAVAGVRYAAAHGHDRQAWQLTRLLQPFLGAAGNLTDLLATHTAGLAAARRLNDPHAIGYMVNGLGVVRARLGRYGEAIECFEERVTIARRLGDRAGERAALDNLILPYQRVGRYRAALRAARQAMLAGRAATPDKRAITLNNLAEAYLLAGRPDRAVTEAARAYDQVPHGASSRVLGLAYEALGELPTSADHLTRAIAFFHDKGAELDEAESLRLLGRVRRRLGDAQGAEKALTAAMTRYRRLGYAEADQILAELLHPAP</sequence>
<dbReference type="SMART" id="SM00028">
    <property type="entry name" value="TPR"/>
    <property type="match status" value="4"/>
</dbReference>
<dbReference type="SUPFAM" id="SSF46894">
    <property type="entry name" value="C-terminal effector domain of the bipartite response regulators"/>
    <property type="match status" value="1"/>
</dbReference>
<dbReference type="InterPro" id="IPR005158">
    <property type="entry name" value="BTAD"/>
</dbReference>
<gene>
    <name evidence="7" type="ORF">CLV71_11620</name>
</gene>
<dbReference type="EMBL" id="SOCP01000016">
    <property type="protein sequence ID" value="TDV43086.1"/>
    <property type="molecule type" value="Genomic_DNA"/>
</dbReference>
<dbReference type="InterPro" id="IPR027417">
    <property type="entry name" value="P-loop_NTPase"/>
</dbReference>
<evidence type="ECO:0000313" key="7">
    <source>
        <dbReference type="EMBL" id="TDV43086.1"/>
    </source>
</evidence>
<dbReference type="AlphaFoldDB" id="A0A4R7V6B1"/>
<evidence type="ECO:0000256" key="3">
    <source>
        <dbReference type="ARBA" id="ARBA00023125"/>
    </source>
</evidence>
<evidence type="ECO:0000256" key="1">
    <source>
        <dbReference type="ARBA" id="ARBA00005820"/>
    </source>
</evidence>
<dbReference type="InterPro" id="IPR019734">
    <property type="entry name" value="TPR_rpt"/>
</dbReference>
<dbReference type="PROSITE" id="PS51755">
    <property type="entry name" value="OMPR_PHOB"/>
    <property type="match status" value="1"/>
</dbReference>
<evidence type="ECO:0000256" key="2">
    <source>
        <dbReference type="ARBA" id="ARBA00023015"/>
    </source>
</evidence>
<proteinExistence type="inferred from homology"/>
<keyword evidence="3 5" id="KW-0238">DNA-binding</keyword>
<organism evidence="7 8">
    <name type="scientific">Actinophytocola oryzae</name>
    <dbReference type="NCBI Taxonomy" id="502181"/>
    <lineage>
        <taxon>Bacteria</taxon>
        <taxon>Bacillati</taxon>
        <taxon>Actinomycetota</taxon>
        <taxon>Actinomycetes</taxon>
        <taxon>Pseudonocardiales</taxon>
        <taxon>Pseudonocardiaceae</taxon>
    </lineage>
</organism>
<dbReference type="PANTHER" id="PTHR35807">
    <property type="entry name" value="TRANSCRIPTIONAL REGULATOR REDD-RELATED"/>
    <property type="match status" value="1"/>
</dbReference>
<dbReference type="GO" id="GO:0000160">
    <property type="term" value="P:phosphorelay signal transduction system"/>
    <property type="evidence" value="ECO:0007669"/>
    <property type="project" value="InterPro"/>
</dbReference>
<dbReference type="SUPFAM" id="SSF48452">
    <property type="entry name" value="TPR-like"/>
    <property type="match status" value="2"/>
</dbReference>
<dbReference type="Gene3D" id="1.25.40.10">
    <property type="entry name" value="Tetratricopeptide repeat domain"/>
    <property type="match status" value="3"/>
</dbReference>
<feature type="domain" description="OmpR/PhoB-type" evidence="6">
    <location>
        <begin position="1"/>
        <end position="99"/>
    </location>
</feature>
<keyword evidence="4" id="KW-0804">Transcription</keyword>
<protein>
    <submittedName>
        <fullName evidence="7">DNA-binding SARP family transcriptional activator</fullName>
    </submittedName>
</protein>
<reference evidence="7 8" key="1">
    <citation type="submission" date="2019-03" db="EMBL/GenBank/DDBJ databases">
        <title>Genomic Encyclopedia of Archaeal and Bacterial Type Strains, Phase II (KMG-II): from individual species to whole genera.</title>
        <authorList>
            <person name="Goeker M."/>
        </authorList>
    </citation>
    <scope>NUCLEOTIDE SEQUENCE [LARGE SCALE GENOMIC DNA]</scope>
    <source>
        <strain evidence="7 8">DSM 45499</strain>
    </source>
</reference>
<feature type="DNA-binding region" description="OmpR/PhoB-type" evidence="5">
    <location>
        <begin position="1"/>
        <end position="99"/>
    </location>
</feature>
<dbReference type="InterPro" id="IPR036388">
    <property type="entry name" value="WH-like_DNA-bd_sf"/>
</dbReference>
<dbReference type="OrthoDB" id="5521887at2"/>
<dbReference type="SMART" id="SM00862">
    <property type="entry name" value="Trans_reg_C"/>
    <property type="match status" value="1"/>
</dbReference>
<comment type="similarity">
    <text evidence="1">Belongs to the AfsR/DnrI/RedD regulatory family.</text>
</comment>
<dbReference type="GO" id="GO:0043531">
    <property type="term" value="F:ADP binding"/>
    <property type="evidence" value="ECO:0007669"/>
    <property type="project" value="InterPro"/>
</dbReference>
<evidence type="ECO:0000256" key="5">
    <source>
        <dbReference type="PROSITE-ProRule" id="PRU01091"/>
    </source>
</evidence>
<dbReference type="InterPro" id="IPR011990">
    <property type="entry name" value="TPR-like_helical_dom_sf"/>
</dbReference>
<dbReference type="Proteomes" id="UP000294927">
    <property type="component" value="Unassembled WGS sequence"/>
</dbReference>
<dbReference type="InterPro" id="IPR016032">
    <property type="entry name" value="Sig_transdc_resp-reg_C-effctor"/>
</dbReference>
<dbReference type="Gene3D" id="3.40.50.300">
    <property type="entry name" value="P-loop containing nucleotide triphosphate hydrolases"/>
    <property type="match status" value="1"/>
</dbReference>
<dbReference type="PRINTS" id="PR00364">
    <property type="entry name" value="DISEASERSIST"/>
</dbReference>
<dbReference type="InterPro" id="IPR051677">
    <property type="entry name" value="AfsR-DnrI-RedD_regulator"/>
</dbReference>
<dbReference type="InterPro" id="IPR001867">
    <property type="entry name" value="OmpR/PhoB-type_DNA-bd"/>
</dbReference>
<dbReference type="GO" id="GO:0003677">
    <property type="term" value="F:DNA binding"/>
    <property type="evidence" value="ECO:0007669"/>
    <property type="project" value="UniProtKB-UniRule"/>
</dbReference>
<dbReference type="Pfam" id="PF03704">
    <property type="entry name" value="BTAD"/>
    <property type="match status" value="1"/>
</dbReference>
<dbReference type="RefSeq" id="WP_133907002.1">
    <property type="nucleotide sequence ID" value="NZ_SOCP01000016.1"/>
</dbReference>
<evidence type="ECO:0000313" key="8">
    <source>
        <dbReference type="Proteomes" id="UP000294927"/>
    </source>
</evidence>
<keyword evidence="8" id="KW-1185">Reference proteome</keyword>
<dbReference type="SMART" id="SM01043">
    <property type="entry name" value="BTAD"/>
    <property type="match status" value="1"/>
</dbReference>
<dbReference type="CDD" id="cd15831">
    <property type="entry name" value="BTAD"/>
    <property type="match status" value="1"/>
</dbReference>